<organism evidence="1 2">
    <name type="scientific">Erythranthe guttata</name>
    <name type="common">Yellow monkey flower</name>
    <name type="synonym">Mimulus guttatus</name>
    <dbReference type="NCBI Taxonomy" id="4155"/>
    <lineage>
        <taxon>Eukaryota</taxon>
        <taxon>Viridiplantae</taxon>
        <taxon>Streptophyta</taxon>
        <taxon>Embryophyta</taxon>
        <taxon>Tracheophyta</taxon>
        <taxon>Spermatophyta</taxon>
        <taxon>Magnoliopsida</taxon>
        <taxon>eudicotyledons</taxon>
        <taxon>Gunneridae</taxon>
        <taxon>Pentapetalae</taxon>
        <taxon>asterids</taxon>
        <taxon>lamiids</taxon>
        <taxon>Lamiales</taxon>
        <taxon>Phrymaceae</taxon>
        <taxon>Erythranthe</taxon>
    </lineage>
</organism>
<dbReference type="STRING" id="4155.A0A022RKW8"/>
<dbReference type="KEGG" id="egt:105955485"/>
<dbReference type="EMBL" id="KI630443">
    <property type="protein sequence ID" value="EYU39520.1"/>
    <property type="molecule type" value="Genomic_DNA"/>
</dbReference>
<evidence type="ECO:0008006" key="3">
    <source>
        <dbReference type="Google" id="ProtNLM"/>
    </source>
</evidence>
<proteinExistence type="predicted"/>
<dbReference type="OMA" id="GYIWMPN"/>
<evidence type="ECO:0000313" key="2">
    <source>
        <dbReference type="Proteomes" id="UP000030748"/>
    </source>
</evidence>
<evidence type="ECO:0000313" key="1">
    <source>
        <dbReference type="EMBL" id="EYU39520.1"/>
    </source>
</evidence>
<accession>A0A022RKW8</accession>
<gene>
    <name evidence="1" type="ORF">MIMGU_mgv1a003717mg</name>
</gene>
<sequence length="568" mass="63858">MGEMFEWWGECCDCASEFLEEQQYPFSLPSPLPQWPKGQDFGTGKICLGELEVVQITTFEKIWSCTPLLGKSNGVTFYKPVKIPNGYFTLGHHCQPTNRKSSGYLLVAKSISTVDSSSNSPPLQKPLSYTLIFSSKSRKNGSGYIWLPNPPTGYKSAGFIVSNEPNEPDLEEVRCVRSNLTESCEVDEIIFDRNSLFSKSRFYVWNTRPCERGMLCKGVPIGTFFCSRDKSDEDSSLSIACLKNVDSSYAAMPNVDQIHALVQHYGPTIYFHPDEAYFPSSVSWFFKNGALLYKEEDGDNNNNNNGLAIDSNGSNLPCGGKNDGEFWLDLPKEDEKRDYVKRGNIETAEVYVHVKPSSGGTFTDISMWIFCPFNGPSTIKAGPLDYAFDKIGQHVGDWEHYTLRLSNFNGELFCVYFSEHSGGEWVDASELEFINGNKFIVYASKSGHASFPHEGCYIQGSEKLGIGARNDCAKSEYSVDSSRKYCVVAAEYIGDGITEPRWLQYMREWGPTVVYKSGSEIDKIMKNLPFFIRFSLENLVELFPTEIYGEEGPTGPKEKDNWLGDERC</sequence>
<dbReference type="PANTHER" id="PTHR48166">
    <property type="entry name" value="EXPRESSED PROTEIN"/>
    <property type="match status" value="1"/>
</dbReference>
<keyword evidence="2" id="KW-1185">Reference proteome</keyword>
<dbReference type="PANTHER" id="PTHR48166:SF4">
    <property type="entry name" value="OS03G0142900 PROTEIN"/>
    <property type="match status" value="1"/>
</dbReference>
<dbReference type="InterPro" id="IPR009291">
    <property type="entry name" value="Vps62"/>
</dbReference>
<dbReference type="AlphaFoldDB" id="A0A022RKW8"/>
<protein>
    <recommendedName>
        <fullName evidence="3">Vacuolar protein sorting-associated protein 62</fullName>
    </recommendedName>
</protein>
<reference evidence="1 2" key="1">
    <citation type="journal article" date="2013" name="Proc. Natl. Acad. Sci. U.S.A.">
        <title>Fine-scale variation in meiotic recombination in Mimulus inferred from population shotgun sequencing.</title>
        <authorList>
            <person name="Hellsten U."/>
            <person name="Wright K.M."/>
            <person name="Jenkins J."/>
            <person name="Shu S."/>
            <person name="Yuan Y."/>
            <person name="Wessler S.R."/>
            <person name="Schmutz J."/>
            <person name="Willis J.H."/>
            <person name="Rokhsar D.S."/>
        </authorList>
    </citation>
    <scope>NUCLEOTIDE SEQUENCE [LARGE SCALE GENOMIC DNA]</scope>
    <source>
        <strain evidence="2">cv. DUN x IM62</strain>
    </source>
</reference>
<name>A0A022RKW8_ERYGU</name>
<dbReference type="Pfam" id="PF06101">
    <property type="entry name" value="Vps62"/>
    <property type="match status" value="1"/>
</dbReference>
<dbReference type="Proteomes" id="UP000030748">
    <property type="component" value="Unassembled WGS sequence"/>
</dbReference>
<dbReference type="OrthoDB" id="188042at2759"/>
<dbReference type="eggNOG" id="ENOG502QQHV">
    <property type="taxonomic scope" value="Eukaryota"/>
</dbReference>
<dbReference type="PhylomeDB" id="A0A022RKW8"/>